<evidence type="ECO:0000313" key="6">
    <source>
        <dbReference type="Proteomes" id="UP000231503"/>
    </source>
</evidence>
<evidence type="ECO:0000313" key="5">
    <source>
        <dbReference type="EMBL" id="PIR69965.1"/>
    </source>
</evidence>
<proteinExistence type="predicted"/>
<keyword evidence="3" id="KW-1133">Transmembrane helix</keyword>
<dbReference type="AlphaFoldDB" id="A0A2H0TGM7"/>
<reference evidence="6" key="1">
    <citation type="submission" date="2017-09" db="EMBL/GenBank/DDBJ databases">
        <title>Depth-based differentiation of microbial function through sediment-hosted aquifers and enrichment of novel symbionts in the deep terrestrial subsurface.</title>
        <authorList>
            <person name="Probst A.J."/>
            <person name="Ladd B."/>
            <person name="Jarett J.K."/>
            <person name="Geller-Mcgrath D.E."/>
            <person name="Sieber C.M.K."/>
            <person name="Emerson J.B."/>
            <person name="Anantharaman K."/>
            <person name="Thomas B.C."/>
            <person name="Malmstrom R."/>
            <person name="Stieglmeier M."/>
            <person name="Klingl A."/>
            <person name="Woyke T."/>
            <person name="Ryan C.M."/>
            <person name="Banfield J.F."/>
        </authorList>
    </citation>
    <scope>NUCLEOTIDE SEQUENCE [LARGE SCALE GENOMIC DNA]</scope>
</reference>
<feature type="transmembrane region" description="Helical" evidence="3">
    <location>
        <begin position="12"/>
        <end position="30"/>
    </location>
</feature>
<evidence type="ECO:0000259" key="4">
    <source>
        <dbReference type="SMART" id="SM00560"/>
    </source>
</evidence>
<dbReference type="Gene3D" id="2.60.120.200">
    <property type="match status" value="1"/>
</dbReference>
<keyword evidence="2" id="KW-1015">Disulfide bond</keyword>
<name>A0A2H0TGM7_9BACT</name>
<keyword evidence="1" id="KW-0732">Signal</keyword>
<gene>
    <name evidence="5" type="ORF">COU47_00845</name>
</gene>
<evidence type="ECO:0000256" key="1">
    <source>
        <dbReference type="ARBA" id="ARBA00022729"/>
    </source>
</evidence>
<feature type="domain" description="LamG-like jellyroll fold" evidence="4">
    <location>
        <begin position="65"/>
        <end position="208"/>
    </location>
</feature>
<keyword evidence="3" id="KW-0812">Transmembrane</keyword>
<dbReference type="EMBL" id="PFCO01000001">
    <property type="protein sequence ID" value="PIR69965.1"/>
    <property type="molecule type" value="Genomic_DNA"/>
</dbReference>
<dbReference type="SMART" id="SM00560">
    <property type="entry name" value="LamGL"/>
    <property type="match status" value="1"/>
</dbReference>
<dbReference type="Proteomes" id="UP000231503">
    <property type="component" value="Unassembled WGS sequence"/>
</dbReference>
<evidence type="ECO:0000256" key="3">
    <source>
        <dbReference type="SAM" id="Phobius"/>
    </source>
</evidence>
<dbReference type="InterPro" id="IPR013320">
    <property type="entry name" value="ConA-like_dom_sf"/>
</dbReference>
<accession>A0A2H0TGM7</accession>
<protein>
    <recommendedName>
        <fullName evidence="4">LamG-like jellyroll fold domain-containing protein</fullName>
    </recommendedName>
</protein>
<dbReference type="InterPro" id="IPR006558">
    <property type="entry name" value="LamG-like"/>
</dbReference>
<organism evidence="5 6">
    <name type="scientific">Candidatus Niyogibacteria bacterium CG10_big_fil_rev_8_21_14_0_10_46_36</name>
    <dbReference type="NCBI Taxonomy" id="1974726"/>
    <lineage>
        <taxon>Bacteria</taxon>
        <taxon>Candidatus Niyogiibacteriota</taxon>
    </lineage>
</organism>
<comment type="caution">
    <text evidence="5">The sequence shown here is derived from an EMBL/GenBank/DDBJ whole genome shotgun (WGS) entry which is preliminary data.</text>
</comment>
<keyword evidence="3" id="KW-0472">Membrane</keyword>
<dbReference type="SUPFAM" id="SSF49899">
    <property type="entry name" value="Concanavalin A-like lectins/glucanases"/>
    <property type="match status" value="1"/>
</dbReference>
<dbReference type="Pfam" id="PF13385">
    <property type="entry name" value="Laminin_G_3"/>
    <property type="match status" value="1"/>
</dbReference>
<evidence type="ECO:0000256" key="2">
    <source>
        <dbReference type="ARBA" id="ARBA00023157"/>
    </source>
</evidence>
<sequence>MNRIKSNALSAKFIAGFLVVALGISLILFYDFVDAANSHSVDLKASSSQYLSITDGSQTGLDLSGDLTFEAWVKFETIPSGDGTRYEILGKWNSVPNLSYHWSFIVNGSTLMQEFEVSDDGTNFDTYQVAAGSLNTGQWYHVAMTWDASAASAEFFHNGTSIGTDAASKTSIYNSNSTFRIGSHQGTNSYFDGLIDDVRVWSDIRINSEISNNYQSELVGNETNLVSYWKLNNDYTDQTTNGNTLTANNSPVFSTDIPGLSNPPTQDLQVFKSTTETITNDTTLSNDSELQLIDLEAGKTYIVSGAIFASTTAAAPDLKIAFNIPAGAVADIGFVSTSGSLSNSDILQGTGSADITSDRIALAKDTDSMIAINGTIQMGSVDGDVIFKWAQAQSNAAALSVIQGSYLLANEID</sequence>